<feature type="non-terminal residue" evidence="10">
    <location>
        <position position="1"/>
    </location>
</feature>
<evidence type="ECO:0000256" key="6">
    <source>
        <dbReference type="ARBA" id="ARBA00023136"/>
    </source>
</evidence>
<comment type="subcellular location">
    <subcellularLocation>
        <location evidence="1">Cell membrane</location>
        <topology evidence="1">Multi-pass membrane protein</topology>
    </subcellularLocation>
</comment>
<dbReference type="PANTHER" id="PTHR24246:SF27">
    <property type="entry name" value="ADENOSINE RECEPTOR, ISOFORM A"/>
    <property type="match status" value="1"/>
</dbReference>
<dbReference type="GO" id="GO:0005886">
    <property type="term" value="C:plasma membrane"/>
    <property type="evidence" value="ECO:0007669"/>
    <property type="project" value="UniProtKB-SubCell"/>
</dbReference>
<name>A0A6S7KCG1_PARCT</name>
<proteinExistence type="predicted"/>
<evidence type="ECO:0000256" key="2">
    <source>
        <dbReference type="ARBA" id="ARBA00022475"/>
    </source>
</evidence>
<dbReference type="InterPro" id="IPR017452">
    <property type="entry name" value="GPCR_Rhodpsn_7TM"/>
</dbReference>
<evidence type="ECO:0000256" key="8">
    <source>
        <dbReference type="ARBA" id="ARBA00023180"/>
    </source>
</evidence>
<reference evidence="10" key="1">
    <citation type="submission" date="2020-04" db="EMBL/GenBank/DDBJ databases">
        <authorList>
            <person name="Alioto T."/>
            <person name="Alioto T."/>
            <person name="Gomez Garrido J."/>
        </authorList>
    </citation>
    <scope>NUCLEOTIDE SEQUENCE</scope>
    <source>
        <strain evidence="10">A484AB</strain>
    </source>
</reference>
<sequence length="268" mass="31276">AQRTASDKLTLNLAISDFFALTTYLPWRTYLLILREKTEHWRIYTSLFVVCIFATGNAVLVIALDRLTAVVWPLRYKTLITSNVSLTFVAISWITAIVFGVVHGFSYEVHIHDPEYELFLCSMSFAQLALLSVIYGILLRTARKQGRNISNMRGSLQAGFFLVRKSMLTSFTIMILFYATFLPYSIYRVYSTIDENLTDHEKNTAWRWLTAFTFINSCRNPFVYFFGMQRHRTMLTKYFQAWFGSYRKRKHGYSPKVVNNSNDMEDQV</sequence>
<accession>A0A6S7KCG1</accession>
<evidence type="ECO:0000256" key="4">
    <source>
        <dbReference type="ARBA" id="ARBA00022989"/>
    </source>
</evidence>
<dbReference type="OrthoDB" id="8935849at2759"/>
<dbReference type="Proteomes" id="UP001152795">
    <property type="component" value="Unassembled WGS sequence"/>
</dbReference>
<dbReference type="GO" id="GO:0004930">
    <property type="term" value="F:G protein-coupled receptor activity"/>
    <property type="evidence" value="ECO:0007669"/>
    <property type="project" value="UniProtKB-KW"/>
</dbReference>
<dbReference type="Gene3D" id="1.20.1070.10">
    <property type="entry name" value="Rhodopsin 7-helix transmembrane proteins"/>
    <property type="match status" value="1"/>
</dbReference>
<keyword evidence="9" id="KW-0807">Transducer</keyword>
<keyword evidence="11" id="KW-1185">Reference proteome</keyword>
<dbReference type="InterPro" id="IPR000276">
    <property type="entry name" value="GPCR_Rhodpsn"/>
</dbReference>
<dbReference type="SUPFAM" id="SSF81321">
    <property type="entry name" value="Family A G protein-coupled receptor-like"/>
    <property type="match status" value="1"/>
</dbReference>
<keyword evidence="8" id="KW-0325">Glycoprotein</keyword>
<evidence type="ECO:0000256" key="3">
    <source>
        <dbReference type="ARBA" id="ARBA00022692"/>
    </source>
</evidence>
<dbReference type="AlphaFoldDB" id="A0A6S7KCG1"/>
<dbReference type="PANTHER" id="PTHR24246">
    <property type="entry name" value="OLFACTORY RECEPTOR AND ADENOSINE RECEPTOR"/>
    <property type="match status" value="1"/>
</dbReference>
<keyword evidence="3" id="KW-0812">Transmembrane</keyword>
<comment type="caution">
    <text evidence="10">The sequence shown here is derived from an EMBL/GenBank/DDBJ whole genome shotgun (WGS) entry which is preliminary data.</text>
</comment>
<evidence type="ECO:0000256" key="5">
    <source>
        <dbReference type="ARBA" id="ARBA00023040"/>
    </source>
</evidence>
<keyword evidence="7 10" id="KW-0675">Receptor</keyword>
<keyword evidence="5" id="KW-0297">G-protein coupled receptor</keyword>
<protein>
    <submittedName>
        <fullName evidence="10">Octopamine receptor 1-like</fullName>
    </submittedName>
</protein>
<dbReference type="EMBL" id="CACRXK020030203">
    <property type="protein sequence ID" value="CAB4042477.1"/>
    <property type="molecule type" value="Genomic_DNA"/>
</dbReference>
<evidence type="ECO:0000256" key="7">
    <source>
        <dbReference type="ARBA" id="ARBA00023170"/>
    </source>
</evidence>
<keyword evidence="2" id="KW-1003">Cell membrane</keyword>
<dbReference type="PROSITE" id="PS50262">
    <property type="entry name" value="G_PROTEIN_RECEP_F1_2"/>
    <property type="match status" value="1"/>
</dbReference>
<evidence type="ECO:0000256" key="9">
    <source>
        <dbReference type="ARBA" id="ARBA00023224"/>
    </source>
</evidence>
<organism evidence="10 11">
    <name type="scientific">Paramuricea clavata</name>
    <name type="common">Red gorgonian</name>
    <name type="synonym">Violescent sea-whip</name>
    <dbReference type="NCBI Taxonomy" id="317549"/>
    <lineage>
        <taxon>Eukaryota</taxon>
        <taxon>Metazoa</taxon>
        <taxon>Cnidaria</taxon>
        <taxon>Anthozoa</taxon>
        <taxon>Octocorallia</taxon>
        <taxon>Malacalcyonacea</taxon>
        <taxon>Plexauridae</taxon>
        <taxon>Paramuricea</taxon>
    </lineage>
</organism>
<evidence type="ECO:0000313" key="11">
    <source>
        <dbReference type="Proteomes" id="UP001152795"/>
    </source>
</evidence>
<dbReference type="PRINTS" id="PR00237">
    <property type="entry name" value="GPCRRHODOPSN"/>
</dbReference>
<keyword evidence="6" id="KW-0472">Membrane</keyword>
<dbReference type="CDD" id="cd00637">
    <property type="entry name" value="7tm_classA_rhodopsin-like"/>
    <property type="match status" value="1"/>
</dbReference>
<evidence type="ECO:0000313" key="10">
    <source>
        <dbReference type="EMBL" id="CAB4042477.1"/>
    </source>
</evidence>
<evidence type="ECO:0000256" key="1">
    <source>
        <dbReference type="ARBA" id="ARBA00004651"/>
    </source>
</evidence>
<keyword evidence="4" id="KW-1133">Transmembrane helix</keyword>
<gene>
    <name evidence="10" type="ORF">PACLA_8A036133</name>
</gene>
<dbReference type="Pfam" id="PF00001">
    <property type="entry name" value="7tm_1"/>
    <property type="match status" value="1"/>
</dbReference>